<comment type="similarity">
    <text evidence="2 6">Belongs to the cytochrome P450 family.</text>
</comment>
<keyword evidence="7" id="KW-0472">Membrane</keyword>
<sequence length="518" mass="59495">MIESIIPTSLTPTSVIFGAVILLGIFNGFRYYLNIVKSPLRNIPGPFYAPFTGLHLQYYFMTGEIWKYVEKMHRRHGDIIRLGPRHVWVSDINAVKQCLSTIDLPKVSMYSEISRDRNTPGLFGEIRSEPHKRLKRFLSPAFTTKYVDGLGYLFEECMATMIEVYERRFSAQKNPRQDQTIETDLMDDLHNIALDIMGECSFGQNFGQIDPTRPPPKGVDEEAWRSVPRSIFQNQSNKYGTVFVKRFLRNFGIDWKFDWSPDMIKGIEATMKSRTQDLNSGRPDLLQHVIEEGARPDTGTKWTTREIIDQMAEILLAGSETTSGSLGCLFLQLARHPAVKEKLLDSLPILDPKDPIISAKEIRTNPQYEYFNACLKECLRISPIASELGRRTGKQWQNIMGIDLPPHTVVSVSYRCLHLDERYWPEPNRFWPERWLPEEKREGAPQANLSAYYPFSAGKHSCVGINFANAEMSVVSANLLSRYDLVEVPGQVVDYRQFITLVFKDGKWRVVLKPRMRG</sequence>
<dbReference type="Proteomes" id="UP000490939">
    <property type="component" value="Unassembled WGS sequence"/>
</dbReference>
<reference evidence="9 12" key="1">
    <citation type="submission" date="2019-07" db="EMBL/GenBank/DDBJ databases">
        <title>Venturia inaequalis Genome Resource.</title>
        <authorList>
            <person name="Lichtner F.J."/>
        </authorList>
    </citation>
    <scope>NUCLEOTIDE SEQUENCE [LARGE SCALE GENOMIC DNA]</scope>
    <source>
        <strain evidence="10 11">120213</strain>
        <strain evidence="8">Bline_iso_100314</strain>
        <strain evidence="9 12">DMI_063113</strain>
    </source>
</reference>
<dbReference type="PRINTS" id="PR00385">
    <property type="entry name" value="P450"/>
</dbReference>
<evidence type="ECO:0000313" key="12">
    <source>
        <dbReference type="Proteomes" id="UP000490939"/>
    </source>
</evidence>
<evidence type="ECO:0000313" key="11">
    <source>
        <dbReference type="Proteomes" id="UP000447873"/>
    </source>
</evidence>
<dbReference type="AlphaFoldDB" id="A0A8H3YN01"/>
<keyword evidence="12" id="KW-1185">Reference proteome</keyword>
<evidence type="ECO:0000256" key="4">
    <source>
        <dbReference type="ARBA" id="ARBA00023004"/>
    </source>
</evidence>
<dbReference type="InterPro" id="IPR002401">
    <property type="entry name" value="Cyt_P450_E_grp-I"/>
</dbReference>
<evidence type="ECO:0008006" key="13">
    <source>
        <dbReference type="Google" id="ProtNLM"/>
    </source>
</evidence>
<evidence type="ECO:0000256" key="1">
    <source>
        <dbReference type="ARBA" id="ARBA00001971"/>
    </source>
</evidence>
<dbReference type="Proteomes" id="UP000447873">
    <property type="component" value="Unassembled WGS sequence"/>
</dbReference>
<comment type="caution">
    <text evidence="9">The sequence shown here is derived from an EMBL/GenBank/DDBJ whole genome shotgun (WGS) entry which is preliminary data.</text>
</comment>
<dbReference type="InterPro" id="IPR036396">
    <property type="entry name" value="Cyt_P450_sf"/>
</dbReference>
<keyword evidence="6" id="KW-0560">Oxidoreductase</keyword>
<dbReference type="Proteomes" id="UP000433883">
    <property type="component" value="Unassembled WGS sequence"/>
</dbReference>
<evidence type="ECO:0000313" key="9">
    <source>
        <dbReference type="EMBL" id="KAE9965648.1"/>
    </source>
</evidence>
<dbReference type="OrthoDB" id="655030at2759"/>
<accession>A0A8H3YN01</accession>
<keyword evidence="5 6" id="KW-0349">Heme</keyword>
<dbReference type="GO" id="GO:0020037">
    <property type="term" value="F:heme binding"/>
    <property type="evidence" value="ECO:0007669"/>
    <property type="project" value="InterPro"/>
</dbReference>
<dbReference type="PRINTS" id="PR00463">
    <property type="entry name" value="EP450I"/>
</dbReference>
<dbReference type="PANTHER" id="PTHR24305:SF232">
    <property type="entry name" value="P450, PUTATIVE (EUROFUNG)-RELATED"/>
    <property type="match status" value="1"/>
</dbReference>
<feature type="binding site" description="axial binding residue" evidence="5">
    <location>
        <position position="462"/>
    </location>
    <ligand>
        <name>heme</name>
        <dbReference type="ChEBI" id="CHEBI:30413"/>
    </ligand>
    <ligandPart>
        <name>Fe</name>
        <dbReference type="ChEBI" id="CHEBI:18248"/>
    </ligandPart>
</feature>
<evidence type="ECO:0000256" key="6">
    <source>
        <dbReference type="RuleBase" id="RU000461"/>
    </source>
</evidence>
<dbReference type="InterPro" id="IPR050121">
    <property type="entry name" value="Cytochrome_P450_monoxygenase"/>
</dbReference>
<evidence type="ECO:0000256" key="7">
    <source>
        <dbReference type="SAM" id="Phobius"/>
    </source>
</evidence>
<gene>
    <name evidence="8" type="ORF">BLS_001624</name>
    <name evidence="9" type="ORF">EG327_000402</name>
    <name evidence="10" type="ORF">EG328_003758</name>
</gene>
<evidence type="ECO:0000256" key="3">
    <source>
        <dbReference type="ARBA" id="ARBA00022723"/>
    </source>
</evidence>
<keyword evidence="7" id="KW-0812">Transmembrane</keyword>
<dbReference type="PANTHER" id="PTHR24305">
    <property type="entry name" value="CYTOCHROME P450"/>
    <property type="match status" value="1"/>
</dbReference>
<evidence type="ECO:0000256" key="5">
    <source>
        <dbReference type="PIRSR" id="PIRSR602401-1"/>
    </source>
</evidence>
<proteinExistence type="inferred from homology"/>
<dbReference type="GO" id="GO:0004497">
    <property type="term" value="F:monooxygenase activity"/>
    <property type="evidence" value="ECO:0007669"/>
    <property type="project" value="UniProtKB-KW"/>
</dbReference>
<dbReference type="InterPro" id="IPR001128">
    <property type="entry name" value="Cyt_P450"/>
</dbReference>
<dbReference type="GO" id="GO:0005506">
    <property type="term" value="F:iron ion binding"/>
    <property type="evidence" value="ECO:0007669"/>
    <property type="project" value="InterPro"/>
</dbReference>
<dbReference type="InterPro" id="IPR017972">
    <property type="entry name" value="Cyt_P450_CS"/>
</dbReference>
<keyword evidence="4 5" id="KW-0408">Iron</keyword>
<dbReference type="EMBL" id="WNWQ01001386">
    <property type="protein sequence ID" value="KAE9961618.1"/>
    <property type="molecule type" value="Genomic_DNA"/>
</dbReference>
<dbReference type="PROSITE" id="PS00086">
    <property type="entry name" value="CYTOCHROME_P450"/>
    <property type="match status" value="1"/>
</dbReference>
<name>A0A8H3YN01_VENIN</name>
<keyword evidence="7" id="KW-1133">Transmembrane helix</keyword>
<feature type="transmembrane region" description="Helical" evidence="7">
    <location>
        <begin position="15"/>
        <end position="33"/>
    </location>
</feature>
<dbReference type="EMBL" id="WNWR01001070">
    <property type="protein sequence ID" value="KAE9965648.1"/>
    <property type="molecule type" value="Genomic_DNA"/>
</dbReference>
<dbReference type="Pfam" id="PF00067">
    <property type="entry name" value="p450"/>
    <property type="match status" value="1"/>
</dbReference>
<evidence type="ECO:0000313" key="10">
    <source>
        <dbReference type="EMBL" id="KAE9974585.1"/>
    </source>
</evidence>
<dbReference type="EMBL" id="WNWS01000215">
    <property type="protein sequence ID" value="KAE9974585.1"/>
    <property type="molecule type" value="Genomic_DNA"/>
</dbReference>
<comment type="cofactor">
    <cofactor evidence="1 5">
        <name>heme</name>
        <dbReference type="ChEBI" id="CHEBI:30413"/>
    </cofactor>
</comment>
<evidence type="ECO:0000313" key="8">
    <source>
        <dbReference type="EMBL" id="KAE9961618.1"/>
    </source>
</evidence>
<keyword evidence="3 5" id="KW-0479">Metal-binding</keyword>
<keyword evidence="6" id="KW-0503">Monooxygenase</keyword>
<dbReference type="GO" id="GO:0016705">
    <property type="term" value="F:oxidoreductase activity, acting on paired donors, with incorporation or reduction of molecular oxygen"/>
    <property type="evidence" value="ECO:0007669"/>
    <property type="project" value="InterPro"/>
</dbReference>
<dbReference type="Gene3D" id="1.10.630.10">
    <property type="entry name" value="Cytochrome P450"/>
    <property type="match status" value="1"/>
</dbReference>
<protein>
    <recommendedName>
        <fullName evidence="13">Cytochrome P450</fullName>
    </recommendedName>
</protein>
<organism evidence="9 12">
    <name type="scientific">Venturia inaequalis</name>
    <name type="common">Apple scab fungus</name>
    <dbReference type="NCBI Taxonomy" id="5025"/>
    <lineage>
        <taxon>Eukaryota</taxon>
        <taxon>Fungi</taxon>
        <taxon>Dikarya</taxon>
        <taxon>Ascomycota</taxon>
        <taxon>Pezizomycotina</taxon>
        <taxon>Dothideomycetes</taxon>
        <taxon>Pleosporomycetidae</taxon>
        <taxon>Venturiales</taxon>
        <taxon>Venturiaceae</taxon>
        <taxon>Venturia</taxon>
    </lineage>
</organism>
<evidence type="ECO:0000256" key="2">
    <source>
        <dbReference type="ARBA" id="ARBA00010617"/>
    </source>
</evidence>
<dbReference type="SUPFAM" id="SSF48264">
    <property type="entry name" value="Cytochrome P450"/>
    <property type="match status" value="1"/>
</dbReference>